<evidence type="ECO:0000313" key="1">
    <source>
        <dbReference type="EMBL" id="GFC54641.1"/>
    </source>
</evidence>
<proteinExistence type="predicted"/>
<sequence length="106" mass="12574">MRSQLLDYGFAFNKIPMYYDNRNAIALCCNNVQHSRSMYINTRHYFIHDQFKKGVVELYIVTMDYHLADIFTKALPGERFKFLLPRLGMKSMTPDTLKRLQQGEED</sequence>
<dbReference type="EMBL" id="BKCJ010962014">
    <property type="protein sequence ID" value="GFC54641.1"/>
    <property type="molecule type" value="Genomic_DNA"/>
</dbReference>
<dbReference type="CDD" id="cd09272">
    <property type="entry name" value="RNase_HI_RT_Ty1"/>
    <property type="match status" value="1"/>
</dbReference>
<name>A0A699PZ32_TANCI</name>
<protein>
    <submittedName>
        <fullName evidence="1">Retrovirus-related Pol polyprotein from transposon TNT 1-94</fullName>
    </submittedName>
</protein>
<gene>
    <name evidence="1" type="ORF">Tci_826611</name>
</gene>
<organism evidence="1">
    <name type="scientific">Tanacetum cinerariifolium</name>
    <name type="common">Dalmatian daisy</name>
    <name type="synonym">Chrysanthemum cinerariifolium</name>
    <dbReference type="NCBI Taxonomy" id="118510"/>
    <lineage>
        <taxon>Eukaryota</taxon>
        <taxon>Viridiplantae</taxon>
        <taxon>Streptophyta</taxon>
        <taxon>Embryophyta</taxon>
        <taxon>Tracheophyta</taxon>
        <taxon>Spermatophyta</taxon>
        <taxon>Magnoliopsida</taxon>
        <taxon>eudicotyledons</taxon>
        <taxon>Gunneridae</taxon>
        <taxon>Pentapetalae</taxon>
        <taxon>asterids</taxon>
        <taxon>campanulids</taxon>
        <taxon>Asterales</taxon>
        <taxon>Asteraceae</taxon>
        <taxon>Asteroideae</taxon>
        <taxon>Anthemideae</taxon>
        <taxon>Anthemidinae</taxon>
        <taxon>Tanacetum</taxon>
    </lineage>
</organism>
<comment type="caution">
    <text evidence="1">The sequence shown here is derived from an EMBL/GenBank/DDBJ whole genome shotgun (WGS) entry which is preliminary data.</text>
</comment>
<reference evidence="1" key="1">
    <citation type="journal article" date="2019" name="Sci. Rep.">
        <title>Draft genome of Tanacetum cinerariifolium, the natural source of mosquito coil.</title>
        <authorList>
            <person name="Yamashiro T."/>
            <person name="Shiraishi A."/>
            <person name="Satake H."/>
            <person name="Nakayama K."/>
        </authorList>
    </citation>
    <scope>NUCLEOTIDE SEQUENCE</scope>
</reference>
<dbReference type="AlphaFoldDB" id="A0A699PZ32"/>
<accession>A0A699PZ32</accession>